<name>A0A139ALR7_GONPJ</name>
<sequence length="201" mass="21668">MPHTVFVLGGTGLIGRFILDTFLAKGHTMVAYSGSISSTPRAMTKLLLRYVQSRVVMSSVGPVDGRGHEVGSIAKGYNVLAKAMKETRIQKMYALGTFSYLVPEDAFSFGRTAIVGMVGALSPAAKAEFIEIAKVFNEGNTIEGLDLVVYRFGMLKDFTAGYVGGAEISSGIARSSIAAWLLEQVKQDSKQWAKKLPYIST</sequence>
<dbReference type="OrthoDB" id="2149349at2759"/>
<dbReference type="Proteomes" id="UP000070544">
    <property type="component" value="Unassembled WGS sequence"/>
</dbReference>
<keyword evidence="2" id="KW-1185">Reference proteome</keyword>
<dbReference type="EMBL" id="KQ965745">
    <property type="protein sequence ID" value="KXS17699.1"/>
    <property type="molecule type" value="Genomic_DNA"/>
</dbReference>
<reference evidence="1 2" key="1">
    <citation type="journal article" date="2015" name="Genome Biol. Evol.">
        <title>Phylogenomic analyses indicate that early fungi evolved digesting cell walls of algal ancestors of land plants.</title>
        <authorList>
            <person name="Chang Y."/>
            <person name="Wang S."/>
            <person name="Sekimoto S."/>
            <person name="Aerts A.L."/>
            <person name="Choi C."/>
            <person name="Clum A."/>
            <person name="LaButti K.M."/>
            <person name="Lindquist E.A."/>
            <person name="Yee Ngan C."/>
            <person name="Ohm R.A."/>
            <person name="Salamov A.A."/>
            <person name="Grigoriev I.V."/>
            <person name="Spatafora J.W."/>
            <person name="Berbee M.L."/>
        </authorList>
    </citation>
    <scope>NUCLEOTIDE SEQUENCE [LARGE SCALE GENOMIC DNA]</scope>
    <source>
        <strain evidence="1 2">JEL478</strain>
    </source>
</reference>
<accession>A0A139ALR7</accession>
<dbReference type="SUPFAM" id="SSF51735">
    <property type="entry name" value="NAD(P)-binding Rossmann-fold domains"/>
    <property type="match status" value="1"/>
</dbReference>
<protein>
    <recommendedName>
        <fullName evidence="3">NAD(P)-binding domain-containing protein</fullName>
    </recommendedName>
</protein>
<evidence type="ECO:0000313" key="1">
    <source>
        <dbReference type="EMBL" id="KXS17699.1"/>
    </source>
</evidence>
<evidence type="ECO:0000313" key="2">
    <source>
        <dbReference type="Proteomes" id="UP000070544"/>
    </source>
</evidence>
<dbReference type="Gene3D" id="3.40.50.720">
    <property type="entry name" value="NAD(P)-binding Rossmann-like Domain"/>
    <property type="match status" value="1"/>
</dbReference>
<organism evidence="1 2">
    <name type="scientific">Gonapodya prolifera (strain JEL478)</name>
    <name type="common">Monoblepharis prolifera</name>
    <dbReference type="NCBI Taxonomy" id="1344416"/>
    <lineage>
        <taxon>Eukaryota</taxon>
        <taxon>Fungi</taxon>
        <taxon>Fungi incertae sedis</taxon>
        <taxon>Chytridiomycota</taxon>
        <taxon>Chytridiomycota incertae sedis</taxon>
        <taxon>Monoblepharidomycetes</taxon>
        <taxon>Monoblepharidales</taxon>
        <taxon>Gonapodyaceae</taxon>
        <taxon>Gonapodya</taxon>
    </lineage>
</organism>
<gene>
    <name evidence="1" type="ORF">M427DRAFT_30179</name>
</gene>
<dbReference type="STRING" id="1344416.A0A139ALR7"/>
<dbReference type="AlphaFoldDB" id="A0A139ALR7"/>
<dbReference type="InterPro" id="IPR036291">
    <property type="entry name" value="NAD(P)-bd_dom_sf"/>
</dbReference>
<proteinExistence type="predicted"/>
<evidence type="ECO:0008006" key="3">
    <source>
        <dbReference type="Google" id="ProtNLM"/>
    </source>
</evidence>